<reference evidence="2 3" key="1">
    <citation type="journal article" date="2019" name="Sci. Rep.">
        <title>Orb-weaving spider Araneus ventricosus genome elucidates the spidroin gene catalogue.</title>
        <authorList>
            <person name="Kono N."/>
            <person name="Nakamura H."/>
            <person name="Ohtoshi R."/>
            <person name="Moran D.A.P."/>
            <person name="Shinohara A."/>
            <person name="Yoshida Y."/>
            <person name="Fujiwara M."/>
            <person name="Mori M."/>
            <person name="Tomita M."/>
            <person name="Arakawa K."/>
        </authorList>
    </citation>
    <scope>NUCLEOTIDE SEQUENCE [LARGE SCALE GENOMIC DNA]</scope>
</reference>
<evidence type="ECO:0000313" key="2">
    <source>
        <dbReference type="EMBL" id="GBN00660.1"/>
    </source>
</evidence>
<keyword evidence="3" id="KW-1185">Reference proteome</keyword>
<feature type="domain" description="Reverse transcriptase Ty1/copia-type" evidence="1">
    <location>
        <begin position="60"/>
        <end position="194"/>
    </location>
</feature>
<gene>
    <name evidence="2" type="primary">RE2_16</name>
    <name evidence="2" type="ORF">AVEN_222303_2</name>
</gene>
<dbReference type="InterPro" id="IPR043502">
    <property type="entry name" value="DNA/RNA_pol_sf"/>
</dbReference>
<dbReference type="Proteomes" id="UP000499080">
    <property type="component" value="Unassembled WGS sequence"/>
</dbReference>
<dbReference type="SUPFAM" id="SSF56672">
    <property type="entry name" value="DNA/RNA polymerases"/>
    <property type="match status" value="1"/>
</dbReference>
<protein>
    <submittedName>
        <fullName evidence="2">Retrovirus-related Pol polyprotein from transposon RE2</fullName>
    </submittedName>
</protein>
<dbReference type="PANTHER" id="PTHR11439:SF467">
    <property type="entry name" value="INTEGRASE CATALYTIC DOMAIN-CONTAINING PROTEIN"/>
    <property type="match status" value="1"/>
</dbReference>
<evidence type="ECO:0000313" key="3">
    <source>
        <dbReference type="Proteomes" id="UP000499080"/>
    </source>
</evidence>
<name>A0A4Y2KFH7_ARAVE</name>
<evidence type="ECO:0000259" key="1">
    <source>
        <dbReference type="Pfam" id="PF07727"/>
    </source>
</evidence>
<dbReference type="Pfam" id="PF07727">
    <property type="entry name" value="RVT_2"/>
    <property type="match status" value="1"/>
</dbReference>
<organism evidence="2 3">
    <name type="scientific">Araneus ventricosus</name>
    <name type="common">Orbweaver spider</name>
    <name type="synonym">Epeira ventricosa</name>
    <dbReference type="NCBI Taxonomy" id="182803"/>
    <lineage>
        <taxon>Eukaryota</taxon>
        <taxon>Metazoa</taxon>
        <taxon>Ecdysozoa</taxon>
        <taxon>Arthropoda</taxon>
        <taxon>Chelicerata</taxon>
        <taxon>Arachnida</taxon>
        <taxon>Araneae</taxon>
        <taxon>Araneomorphae</taxon>
        <taxon>Entelegynae</taxon>
        <taxon>Araneoidea</taxon>
        <taxon>Araneidae</taxon>
        <taxon>Araneus</taxon>
    </lineage>
</organism>
<dbReference type="GO" id="GO:0071897">
    <property type="term" value="P:DNA biosynthetic process"/>
    <property type="evidence" value="ECO:0007669"/>
    <property type="project" value="UniProtKB-ARBA"/>
</dbReference>
<dbReference type="PANTHER" id="PTHR11439">
    <property type="entry name" value="GAG-POL-RELATED RETROTRANSPOSON"/>
    <property type="match status" value="1"/>
</dbReference>
<sequence>MDAEMHNMKTRKVWSLVPAPPKEVKVVGCRWVYNLKKNNEGKAVRYKARLVAQGFSQRKDETVYMRQPPGYKSKKYPDYVCKLDRALYGLKQSGRQWFTEISSVLEKLGFTKLKWANGVFLKNQVILLLYVDDIVILGKTNEEIQMTVKLLANNFDLKIIGKTRALLGIRFIEENNKVYLSQEHYITEVYNRFQSNPGVVHWSGLMKLLGYLQATKNYKLDIGNIAEISLTAYSDADFASCIDDRISVGGHIVFCGNVPVSWRTAKQKSVTLSSMEAEFLSICETAKELMWLKNVLEEFQSTNVLLDKPDILNEKKGQKSMDESNACVVGIAWTGNVERKRWSLKSRFRGTLKEASGKNNTEKALNNAVD</sequence>
<accession>A0A4Y2KFH7</accession>
<dbReference type="OrthoDB" id="7969581at2759"/>
<proteinExistence type="predicted"/>
<dbReference type="EMBL" id="BGPR01004537">
    <property type="protein sequence ID" value="GBN00660.1"/>
    <property type="molecule type" value="Genomic_DNA"/>
</dbReference>
<dbReference type="InterPro" id="IPR013103">
    <property type="entry name" value="RVT_2"/>
</dbReference>
<dbReference type="AlphaFoldDB" id="A0A4Y2KFH7"/>
<dbReference type="CDD" id="cd09272">
    <property type="entry name" value="RNase_HI_RT_Ty1"/>
    <property type="match status" value="1"/>
</dbReference>
<comment type="caution">
    <text evidence="2">The sequence shown here is derived from an EMBL/GenBank/DDBJ whole genome shotgun (WGS) entry which is preliminary data.</text>
</comment>